<dbReference type="PANTHER" id="PTHR47089">
    <property type="entry name" value="ABC TRANSPORTER, PERMEASE PROTEIN"/>
    <property type="match status" value="1"/>
</dbReference>
<gene>
    <name evidence="7" type="ORF">HUU93_10030</name>
</gene>
<comment type="caution">
    <text evidence="7">The sequence shown here is derived from an EMBL/GenBank/DDBJ whole genome shotgun (WGS) entry which is preliminary data.</text>
</comment>
<accession>A0A849XZG8</accession>
<reference evidence="7 8" key="1">
    <citation type="submission" date="2020-04" db="EMBL/GenBank/DDBJ databases">
        <authorList>
            <person name="Pieper L."/>
        </authorList>
    </citation>
    <scope>NUCLEOTIDE SEQUENCE [LARGE SCALE GENOMIC DNA]</scope>
    <source>
        <strain evidence="7 8">F22</strain>
    </source>
</reference>
<keyword evidence="5 6" id="KW-0472">Membrane</keyword>
<evidence type="ECO:0000256" key="3">
    <source>
        <dbReference type="ARBA" id="ARBA00022692"/>
    </source>
</evidence>
<protein>
    <submittedName>
        <fullName evidence="7">ABC transporter permease</fullName>
    </submittedName>
</protein>
<evidence type="ECO:0000256" key="4">
    <source>
        <dbReference type="ARBA" id="ARBA00022989"/>
    </source>
</evidence>
<dbReference type="Pfam" id="PF02653">
    <property type="entry name" value="BPD_transp_2"/>
    <property type="match status" value="1"/>
</dbReference>
<feature type="transmembrane region" description="Helical" evidence="6">
    <location>
        <begin position="191"/>
        <end position="209"/>
    </location>
</feature>
<dbReference type="EMBL" id="JABWDC010000036">
    <property type="protein sequence ID" value="NUN86930.1"/>
    <property type="molecule type" value="Genomic_DNA"/>
</dbReference>
<evidence type="ECO:0000256" key="2">
    <source>
        <dbReference type="ARBA" id="ARBA00022475"/>
    </source>
</evidence>
<dbReference type="RefSeq" id="WP_175305844.1">
    <property type="nucleotide sequence ID" value="NZ_JABWDC010000036.1"/>
</dbReference>
<feature type="transmembrane region" description="Helical" evidence="6">
    <location>
        <begin position="54"/>
        <end position="76"/>
    </location>
</feature>
<feature type="transmembrane region" description="Helical" evidence="6">
    <location>
        <begin position="321"/>
        <end position="339"/>
    </location>
</feature>
<feature type="transmembrane region" description="Helical" evidence="6">
    <location>
        <begin position="144"/>
        <end position="163"/>
    </location>
</feature>
<dbReference type="GO" id="GO:0005886">
    <property type="term" value="C:plasma membrane"/>
    <property type="evidence" value="ECO:0007669"/>
    <property type="project" value="UniProtKB-SubCell"/>
</dbReference>
<evidence type="ECO:0000313" key="8">
    <source>
        <dbReference type="Proteomes" id="UP000554488"/>
    </source>
</evidence>
<evidence type="ECO:0000256" key="6">
    <source>
        <dbReference type="SAM" id="Phobius"/>
    </source>
</evidence>
<dbReference type="InterPro" id="IPR001851">
    <property type="entry name" value="ABC_transp_permease"/>
</dbReference>
<organism evidence="7 8">
    <name type="scientific">Coprococcus comes</name>
    <dbReference type="NCBI Taxonomy" id="410072"/>
    <lineage>
        <taxon>Bacteria</taxon>
        <taxon>Bacillati</taxon>
        <taxon>Bacillota</taxon>
        <taxon>Clostridia</taxon>
        <taxon>Lachnospirales</taxon>
        <taxon>Lachnospiraceae</taxon>
        <taxon>Coprococcus</taxon>
    </lineage>
</organism>
<dbReference type="Proteomes" id="UP000554488">
    <property type="component" value="Unassembled WGS sequence"/>
</dbReference>
<name>A0A849XZG8_9FIRM</name>
<feature type="transmembrane region" description="Helical" evidence="6">
    <location>
        <begin position="230"/>
        <end position="253"/>
    </location>
</feature>
<evidence type="ECO:0000313" key="7">
    <source>
        <dbReference type="EMBL" id="NUN86930.1"/>
    </source>
</evidence>
<proteinExistence type="predicted"/>
<dbReference type="PANTHER" id="PTHR47089:SF1">
    <property type="entry name" value="GUANOSINE ABC TRANSPORTER PERMEASE PROTEIN NUPP"/>
    <property type="match status" value="1"/>
</dbReference>
<comment type="subcellular location">
    <subcellularLocation>
        <location evidence="1">Cell membrane</location>
        <topology evidence="1">Multi-pass membrane protein</topology>
    </subcellularLocation>
</comment>
<feature type="transmembrane region" description="Helical" evidence="6">
    <location>
        <begin position="83"/>
        <end position="103"/>
    </location>
</feature>
<feature type="transmembrane region" description="Helical" evidence="6">
    <location>
        <begin position="290"/>
        <end position="309"/>
    </location>
</feature>
<reference evidence="7 8" key="2">
    <citation type="submission" date="2020-07" db="EMBL/GenBank/DDBJ databases">
        <title>Bacterial metabolism rescues the inhibition of intestinal drug absorption by food and drug additives.</title>
        <authorList>
            <person name="Zou L."/>
            <person name="Spanogiannopoulos P."/>
            <person name="Chien H.-C."/>
            <person name="Pieper L.M."/>
            <person name="Cai W."/>
            <person name="Khuri N."/>
            <person name="Pottel J."/>
            <person name="Vora B."/>
            <person name="Ni Z."/>
            <person name="Tsakalozou E."/>
            <person name="Zhang W."/>
            <person name="Shoichet B.K."/>
            <person name="Giacomini K.M."/>
            <person name="Turnbaugh P.J."/>
        </authorList>
    </citation>
    <scope>NUCLEOTIDE SEQUENCE [LARGE SCALE GENOMIC DNA]</scope>
    <source>
        <strain evidence="7 8">F22</strain>
    </source>
</reference>
<keyword evidence="2" id="KW-1003">Cell membrane</keyword>
<dbReference type="GO" id="GO:0022857">
    <property type="term" value="F:transmembrane transporter activity"/>
    <property type="evidence" value="ECO:0007669"/>
    <property type="project" value="InterPro"/>
</dbReference>
<sequence length="358" mass="38582">MSEKKINILVDIVRLLIIVLISGVLVSSIIFMVSEDPWLAIYSVFVGPFESMRRIGNIVEAASPLMFTALAVIIIFKSGQFSMIAEGSFFIGAMGATMVGIAWKLPAGLHSIAALAAAALLGAIVAMVPAFLKRQWGVDELVTSIMFNYVVQFFALYMINYHFREMGSSSLVSTEIEKTAGLPVVLKGTRVHAGILLGLVLCVVVWILMNYTSFGKKVNTCGDNPLFAKYAGLKVTGIMFISQIIAGAIAGIGGGAELLGMYSRFKWSASPGYGWTGIVVALLARNNPVLVPFAALFIGYLNIGADIMARSSDIGREFVGVIQGVMMFLVASEALLKGWRQHLIVKKAKMESEGVVHE</sequence>
<dbReference type="CDD" id="cd06580">
    <property type="entry name" value="TM_PBP1_transp_TpRbsC_like"/>
    <property type="match status" value="1"/>
</dbReference>
<feature type="transmembrane region" description="Helical" evidence="6">
    <location>
        <begin position="12"/>
        <end position="34"/>
    </location>
</feature>
<feature type="transmembrane region" description="Helical" evidence="6">
    <location>
        <begin position="109"/>
        <end position="132"/>
    </location>
</feature>
<keyword evidence="3 6" id="KW-0812">Transmembrane</keyword>
<feature type="transmembrane region" description="Helical" evidence="6">
    <location>
        <begin position="265"/>
        <end position="283"/>
    </location>
</feature>
<keyword evidence="4 6" id="KW-1133">Transmembrane helix</keyword>
<evidence type="ECO:0000256" key="1">
    <source>
        <dbReference type="ARBA" id="ARBA00004651"/>
    </source>
</evidence>
<dbReference type="AlphaFoldDB" id="A0A849XZG8"/>
<evidence type="ECO:0000256" key="5">
    <source>
        <dbReference type="ARBA" id="ARBA00023136"/>
    </source>
</evidence>